<name>F8FMI1_PAEMK</name>
<dbReference type="KEGG" id="pms:KNP414_01500"/>
<evidence type="ECO:0000256" key="1">
    <source>
        <dbReference type="SAM" id="MobiDB-lite"/>
    </source>
</evidence>
<organism evidence="2 3">
    <name type="scientific">Paenibacillus mucilaginosus (strain KNP414)</name>
    <dbReference type="NCBI Taxonomy" id="1036673"/>
    <lineage>
        <taxon>Bacteria</taxon>
        <taxon>Bacillati</taxon>
        <taxon>Bacillota</taxon>
        <taxon>Bacilli</taxon>
        <taxon>Bacillales</taxon>
        <taxon>Paenibacillaceae</taxon>
        <taxon>Paenibacillus</taxon>
    </lineage>
</organism>
<accession>F8FMI1</accession>
<reference evidence="2 3" key="2">
    <citation type="journal article" date="2013" name="Genome Announc.">
        <title>Genome Sequence of Growth-Improving Paenibacillus mucilaginosus Strain KNP414.</title>
        <authorList>
            <person name="Lu J.J."/>
            <person name="Wang J.F."/>
            <person name="Hu X.F."/>
        </authorList>
    </citation>
    <scope>NUCLEOTIDE SEQUENCE [LARGE SCALE GENOMIC DNA]</scope>
    <source>
        <strain evidence="2 3">KNP414</strain>
    </source>
</reference>
<dbReference type="Proteomes" id="UP000006620">
    <property type="component" value="Chromosome"/>
</dbReference>
<dbReference type="HOGENOM" id="CLU_3046093_0_0_9"/>
<protein>
    <recommendedName>
        <fullName evidence="4">YjzC</fullName>
    </recommendedName>
</protein>
<dbReference type="RefSeq" id="WP_013915226.1">
    <property type="nucleotide sequence ID" value="NC_015690.1"/>
</dbReference>
<gene>
    <name evidence="2" type="ordered locus">KNP414_01500</name>
</gene>
<evidence type="ECO:0000313" key="3">
    <source>
        <dbReference type="Proteomes" id="UP000006620"/>
    </source>
</evidence>
<feature type="compositionally biased region" description="Basic and acidic residues" evidence="1">
    <location>
        <begin position="29"/>
        <end position="44"/>
    </location>
</feature>
<evidence type="ECO:0000313" key="2">
    <source>
        <dbReference type="EMBL" id="AEI40064.1"/>
    </source>
</evidence>
<evidence type="ECO:0008006" key="4">
    <source>
        <dbReference type="Google" id="ProtNLM"/>
    </source>
</evidence>
<reference evidence="3" key="1">
    <citation type="submission" date="2011-06" db="EMBL/GenBank/DDBJ databases">
        <title>Complete genome sequence of Paenibacillus mucilaginosus KNP414.</title>
        <authorList>
            <person name="Wang J."/>
            <person name="Hu S."/>
            <person name="Hu X."/>
            <person name="Zhang B."/>
            <person name="Dong D."/>
            <person name="Zhang S."/>
            <person name="Zhao K."/>
            <person name="Wu D."/>
        </authorList>
    </citation>
    <scope>NUCLEOTIDE SEQUENCE [LARGE SCALE GENOMIC DNA]</scope>
    <source>
        <strain evidence="3">KNP414</strain>
    </source>
</reference>
<feature type="region of interest" description="Disordered" evidence="1">
    <location>
        <begin position="1"/>
        <end position="54"/>
    </location>
</feature>
<dbReference type="AlphaFoldDB" id="F8FMI1"/>
<dbReference type="PATRIC" id="fig|1036673.3.peg.1323"/>
<dbReference type="EMBL" id="CP002869">
    <property type="protein sequence ID" value="AEI40064.1"/>
    <property type="molecule type" value="Genomic_DNA"/>
</dbReference>
<proteinExistence type="predicted"/>
<sequence>MSGSNREYPTGETVPETGPYMCTEGALENFKKDEKFPESPKSGEKTLWQEYNKE</sequence>